<dbReference type="SUPFAM" id="SSF52540">
    <property type="entry name" value="P-loop containing nucleoside triphosphate hydrolases"/>
    <property type="match status" value="1"/>
</dbReference>
<evidence type="ECO:0000313" key="2">
    <source>
        <dbReference type="EMBL" id="SUN37181.1"/>
    </source>
</evidence>
<dbReference type="PANTHER" id="PTHR30121:SF6">
    <property type="entry name" value="SLR6007 PROTEIN"/>
    <property type="match status" value="1"/>
</dbReference>
<reference evidence="2 3" key="1">
    <citation type="submission" date="2018-06" db="EMBL/GenBank/DDBJ databases">
        <authorList>
            <consortium name="Pathogen Informatics"/>
            <person name="Doyle S."/>
        </authorList>
    </citation>
    <scope>NUCLEOTIDE SEQUENCE [LARGE SCALE GENOMIC DNA]</scope>
    <source>
        <strain evidence="3">NCTC 11391</strain>
    </source>
</reference>
<gene>
    <name evidence="2" type="ORF">NCTC11391_01957</name>
</gene>
<dbReference type="Gene3D" id="3.40.50.300">
    <property type="entry name" value="P-loop containing nucleotide triphosphate hydrolases"/>
    <property type="match status" value="1"/>
</dbReference>
<evidence type="ECO:0000259" key="1">
    <source>
        <dbReference type="Pfam" id="PF19044"/>
    </source>
</evidence>
<organism evidence="2 3">
    <name type="scientific">Streptococcus downei MFe28</name>
    <dbReference type="NCBI Taxonomy" id="764290"/>
    <lineage>
        <taxon>Bacteria</taxon>
        <taxon>Bacillati</taxon>
        <taxon>Bacillota</taxon>
        <taxon>Bacilli</taxon>
        <taxon>Lactobacillales</taxon>
        <taxon>Streptococcaceae</taxon>
        <taxon>Streptococcus</taxon>
    </lineage>
</organism>
<dbReference type="AlphaFoldDB" id="A0A380JGA3"/>
<feature type="domain" description="TraG P-loop" evidence="1">
    <location>
        <begin position="460"/>
        <end position="734"/>
    </location>
</feature>
<proteinExistence type="predicted"/>
<dbReference type="Pfam" id="PF19044">
    <property type="entry name" value="P-loop_TraG"/>
    <property type="match status" value="1"/>
</dbReference>
<dbReference type="NCBIfam" id="NF045971">
    <property type="entry name" value="conju_CD1110"/>
    <property type="match status" value="1"/>
</dbReference>
<dbReference type="Proteomes" id="UP000254082">
    <property type="component" value="Unassembled WGS sequence"/>
</dbReference>
<keyword evidence="3" id="KW-1185">Reference proteome</keyword>
<name>A0A380JGA3_STRDO</name>
<dbReference type="EMBL" id="UHFA01000002">
    <property type="protein sequence ID" value="SUN37181.1"/>
    <property type="molecule type" value="Genomic_DNA"/>
</dbReference>
<dbReference type="Gene3D" id="1.10.8.730">
    <property type="match status" value="1"/>
</dbReference>
<dbReference type="PANTHER" id="PTHR30121">
    <property type="entry name" value="UNCHARACTERIZED PROTEIN YJGR-RELATED"/>
    <property type="match status" value="1"/>
</dbReference>
<evidence type="ECO:0000313" key="3">
    <source>
        <dbReference type="Proteomes" id="UP000254082"/>
    </source>
</evidence>
<dbReference type="InterPro" id="IPR051162">
    <property type="entry name" value="T4SS_component"/>
</dbReference>
<protein>
    <submittedName>
        <fullName evidence="2">Type IV secretory pathway, VirB4 components</fullName>
    </submittedName>
</protein>
<accession>A0A380JGA3</accession>
<dbReference type="InterPro" id="IPR043964">
    <property type="entry name" value="P-loop_TraG"/>
</dbReference>
<dbReference type="InterPro" id="IPR027417">
    <property type="entry name" value="P-loop_NTPase"/>
</dbReference>
<sequence>MINLFNQKMSMNGIKLSMEEKARQKQLRRAMKPSSQNTIRYTSQFADGLMHVADETYSKTYLLGDTNYITATEKTRSDIIDYYAYCLNGLDPENHYQLLILNRPVPSTMLENITYDLQGDGYDSYREEYNDLINSRFAKDQNNFKVEKFITVSTKARDRKQAYRNLNDVQKSFETQFQTIDVPISPLNGTERLNIFSDLLRDNPYLNVNYQDVALSGLTTKSFIAPGRFKFPSDHMLLNKRMARVLYARDYPSFLNDKLIKSLIDIGIELAISIHAQPKDISSALKEINTAEAGANMDTIKAQMKAAQKGVSNELAGSGKAKTVSEESKKWKEEIEQHDQKIFTGAIQVFIKADSQGELDEFTNRVKSAGRKHMVEFEEAFYHQEDGLNAILPIGVNYLDVKSAFIKPVRDYTTSNLATQIPFTNVDLQSDSPFAVYYGQNQISNNIITVDRQRDLNTASGVVIGSSGSGKSFTVKGEEVIPTLLKYTRDRVVIVDPEEEYTGIGRAFGAQIIDIYPGSATHLNVMDLPDADKLAVDDVDSIGQKSNLIMGLFENILKEVEDGDISLIDRVTRLSYEQVTDRTPTLKDWYKILSEQPGERAQDLAEKVESYAIGSQNIFAYETNVDMSNRFIIFNLKKLTGKLKPFALMVVQDYIWNQVVDNQGKLTTHLFFDEMQYQFQTDNQAAFFTDLYARVRKYGAIPTGITQHPETLLERSEGRKLLQNSEFIILLKQKPDALEQLKSAITSLTPELEKYVLKPKAKGTGLIIAGDVVVPFENPIPKNTQLFNLLETDAYAAVPSN</sequence>